<evidence type="ECO:0000256" key="1">
    <source>
        <dbReference type="SAM" id="MobiDB-lite"/>
    </source>
</evidence>
<feature type="compositionally biased region" description="Basic and acidic residues" evidence="1">
    <location>
        <begin position="741"/>
        <end position="752"/>
    </location>
</feature>
<feature type="compositionally biased region" description="Polar residues" evidence="1">
    <location>
        <begin position="289"/>
        <end position="301"/>
    </location>
</feature>
<feature type="compositionally biased region" description="Low complexity" evidence="1">
    <location>
        <begin position="764"/>
        <end position="779"/>
    </location>
</feature>
<feature type="compositionally biased region" description="Low complexity" evidence="1">
    <location>
        <begin position="560"/>
        <end position="586"/>
    </location>
</feature>
<feature type="region of interest" description="Disordered" evidence="1">
    <location>
        <begin position="699"/>
        <end position="779"/>
    </location>
</feature>
<feature type="compositionally biased region" description="Polar residues" evidence="1">
    <location>
        <begin position="531"/>
        <end position="552"/>
    </location>
</feature>
<reference evidence="3 4" key="1">
    <citation type="submission" date="2020-08" db="EMBL/GenBank/DDBJ databases">
        <authorList>
            <person name="Ramaprasad A."/>
        </authorList>
    </citation>
    <scope>NUCLEOTIDE SEQUENCE [LARGE SCALE GENOMIC DNA]</scope>
</reference>
<evidence type="ECO:0000313" key="4">
    <source>
        <dbReference type="Proteomes" id="UP000515550"/>
    </source>
</evidence>
<feature type="compositionally biased region" description="Polar residues" evidence="1">
    <location>
        <begin position="327"/>
        <end position="338"/>
    </location>
</feature>
<organism evidence="3 4">
    <name type="scientific">Plasmodium vinckei brucechwatti</name>
    <dbReference type="NCBI Taxonomy" id="119398"/>
    <lineage>
        <taxon>Eukaryota</taxon>
        <taxon>Sar</taxon>
        <taxon>Alveolata</taxon>
        <taxon>Apicomplexa</taxon>
        <taxon>Aconoidasida</taxon>
        <taxon>Haemosporida</taxon>
        <taxon>Plasmodiidae</taxon>
        <taxon>Plasmodium</taxon>
        <taxon>Plasmodium (Vinckeia)</taxon>
    </lineage>
</organism>
<feature type="compositionally biased region" description="Basic and acidic residues" evidence="1">
    <location>
        <begin position="366"/>
        <end position="377"/>
    </location>
</feature>
<dbReference type="Pfam" id="PF06022">
    <property type="entry name" value="Cir_Bir_Yir"/>
    <property type="match status" value="1"/>
</dbReference>
<feature type="region of interest" description="Disordered" evidence="1">
    <location>
        <begin position="267"/>
        <end position="634"/>
    </location>
</feature>
<evidence type="ECO:0000313" key="3">
    <source>
        <dbReference type="EMBL" id="CAD2106443.1"/>
    </source>
</evidence>
<dbReference type="Proteomes" id="UP000515550">
    <property type="component" value="Chromosome PVBDA_14"/>
</dbReference>
<feature type="compositionally biased region" description="Low complexity" evidence="1">
    <location>
        <begin position="620"/>
        <end position="634"/>
    </location>
</feature>
<dbReference type="EMBL" id="LR865392">
    <property type="protein sequence ID" value="CAD2106443.1"/>
    <property type="molecule type" value="Genomic_DNA"/>
</dbReference>
<feature type="compositionally biased region" description="Basic and acidic residues" evidence="1">
    <location>
        <begin position="398"/>
        <end position="410"/>
    </location>
</feature>
<accession>A0A6V7T1W6</accession>
<feature type="compositionally biased region" description="Low complexity" evidence="1">
    <location>
        <begin position="427"/>
        <end position="442"/>
    </location>
</feature>
<proteinExistence type="predicted"/>
<name>A0A6V7T1W6_PLAVN</name>
<dbReference type="VEuPathDB" id="PlasmoDB:PVBDA_1406900"/>
<protein>
    <submittedName>
        <fullName evidence="3">PIR protein CIR protein</fullName>
    </submittedName>
</protein>
<dbReference type="InterPro" id="IPR006477">
    <property type="entry name" value="Yir_bir_cir"/>
</dbReference>
<feature type="compositionally biased region" description="Polar residues" evidence="1">
    <location>
        <begin position="451"/>
        <end position="463"/>
    </location>
</feature>
<gene>
    <name evidence="3" type="ORF">PVBDA_1406900</name>
</gene>
<keyword evidence="2" id="KW-0472">Membrane</keyword>
<feature type="transmembrane region" description="Helical" evidence="2">
    <location>
        <begin position="851"/>
        <end position="872"/>
    </location>
</feature>
<dbReference type="AlphaFoldDB" id="A0A6V7T1W6"/>
<keyword evidence="2" id="KW-1133">Transmembrane helix</keyword>
<feature type="transmembrane region" description="Helical" evidence="2">
    <location>
        <begin position="931"/>
        <end position="951"/>
    </location>
</feature>
<sequence>MDDKTCDLLNEVDEYFNNRGVNVAKFNKNISLKNKCPYDETSKEYKCTTNNDRVNALSAYLYDKISEINKTYKGKYGVSKDIEVFMIWLGDKLFKIDNDYKITLEESYKNNLEISMGNNNYWKAIDSQKIYKKATIKKMSDYYNLLNYICKLITEYNKNPQSPNRNRLGNYSTQCDNYYKTIHKSINGCKPYLQLLDSLKTIFEIFRAYKIVNNNSIQAKEKNLLVKRIKSLTTFKGENQYFVTVNPILSFDDKECVEVKSKDEQIGEQILQNKPKGTGLTKKPDTGPQKKTSPSTPQRKPTTPAPVNSPVLKQPERSPAKPPAPSLQASQKSEASHQSGAKGSDNKKGNKGDGSNVSGGAVSRPESSEGKPKDAGQKKSNPVGIPSPGPKEGIQSPELKKQGSGKDGHVVKGSQGGSSIGIDGRRGSVQGDQGKSSDKTSSGTGGQGGSDNQTKHSGVSSHGNPAPASSGAGTTPSPVQPPSSVQLPSAPQSPPVSPESQPQPQQQPADSLPKDSLPSDPPTGSPPAAQQPDSSLQTSDPQKPDTQPQPLTSDPPPTVDQPAAAAPAQDGKPSQTSQTGGSSNQNEQKDSSNSKGGTGGTKDNKGNPNDGNKDPGGGSSDSASNTSGGSFGLGSSFLEFILKGKEYYDKASEFIKDNQQKFKDAAKKISGAYNNTVENLKSAYNASSDYLNKFISDVTSQLNQVDPPKSGDNQTGPGNPSGGGNPTNQLPPSQPSTSKDSPSKDPPPKDSPLKNTSPPPPLNPASGPSKGSSQQSQSLLQLQPITQQPTQTNPYNQQTFGQFVKSLSSDLILKKPWNIFPTTWNGSGDCKPEIKFMNATLVCCTSEQCSLTGILITIVLIPIILSIAYKYLSFGSSKKSEKKNMKRVINFHDGNRKTKIIISSNDRNKDLKPVINSVGRKKDSLLNIYKLIRADPMPFINLFFLLIFFVYKRKRDIIES</sequence>
<evidence type="ECO:0000256" key="2">
    <source>
        <dbReference type="SAM" id="Phobius"/>
    </source>
</evidence>
<keyword evidence="2" id="KW-0812">Transmembrane</keyword>
<feature type="compositionally biased region" description="Low complexity" evidence="1">
    <location>
        <begin position="498"/>
        <end position="518"/>
    </location>
</feature>